<reference evidence="1" key="2">
    <citation type="journal article" date="2007" name="Science">
        <title>Draft genome sequence of the sexually transmitted pathogen Trichomonas vaginalis.</title>
        <authorList>
            <person name="Carlton J.M."/>
            <person name="Hirt R.P."/>
            <person name="Silva J.C."/>
            <person name="Delcher A.L."/>
            <person name="Schatz M."/>
            <person name="Zhao Q."/>
            <person name="Wortman J.R."/>
            <person name="Bidwell S.L."/>
            <person name="Alsmark U.C.M."/>
            <person name="Besteiro S."/>
            <person name="Sicheritz-Ponten T."/>
            <person name="Noel C.J."/>
            <person name="Dacks J.B."/>
            <person name="Foster P.G."/>
            <person name="Simillion C."/>
            <person name="Van de Peer Y."/>
            <person name="Miranda-Saavedra D."/>
            <person name="Barton G.J."/>
            <person name="Westrop G.D."/>
            <person name="Mueller S."/>
            <person name="Dessi D."/>
            <person name="Fiori P.L."/>
            <person name="Ren Q."/>
            <person name="Paulsen I."/>
            <person name="Zhang H."/>
            <person name="Bastida-Corcuera F.D."/>
            <person name="Simoes-Barbosa A."/>
            <person name="Brown M.T."/>
            <person name="Hayes R.D."/>
            <person name="Mukherjee M."/>
            <person name="Okumura C.Y."/>
            <person name="Schneider R."/>
            <person name="Smith A.J."/>
            <person name="Vanacova S."/>
            <person name="Villalvazo M."/>
            <person name="Haas B.J."/>
            <person name="Pertea M."/>
            <person name="Feldblyum T.V."/>
            <person name="Utterback T.R."/>
            <person name="Shu C.L."/>
            <person name="Osoegawa K."/>
            <person name="de Jong P.J."/>
            <person name="Hrdy I."/>
            <person name="Horvathova L."/>
            <person name="Zubacova Z."/>
            <person name="Dolezal P."/>
            <person name="Malik S.B."/>
            <person name="Logsdon J.M. Jr."/>
            <person name="Henze K."/>
            <person name="Gupta A."/>
            <person name="Wang C.C."/>
            <person name="Dunne R.L."/>
            <person name="Upcroft J.A."/>
            <person name="Upcroft P."/>
            <person name="White O."/>
            <person name="Salzberg S.L."/>
            <person name="Tang P."/>
            <person name="Chiu C.-H."/>
            <person name="Lee Y.-S."/>
            <person name="Embley T.M."/>
            <person name="Coombs G.H."/>
            <person name="Mottram J.C."/>
            <person name="Tachezy J."/>
            <person name="Fraser-Liggett C.M."/>
            <person name="Johnson P.J."/>
        </authorList>
    </citation>
    <scope>NUCLEOTIDE SEQUENCE [LARGE SCALE GENOMIC DNA]</scope>
    <source>
        <strain evidence="1">G3</strain>
    </source>
</reference>
<dbReference type="VEuPathDB" id="TrichDB:TVAGG3_0418400"/>
<proteinExistence type="predicted"/>
<dbReference type="VEuPathDB" id="TrichDB:TVAG_037490"/>
<accession>A2FCV6</accession>
<reference evidence="1" key="1">
    <citation type="submission" date="2006-10" db="EMBL/GenBank/DDBJ databases">
        <authorList>
            <person name="Amadeo P."/>
            <person name="Zhao Q."/>
            <person name="Wortman J."/>
            <person name="Fraser-Liggett C."/>
            <person name="Carlton J."/>
        </authorList>
    </citation>
    <scope>NUCLEOTIDE SEQUENCE</scope>
    <source>
        <strain evidence="1">G3</strain>
    </source>
</reference>
<name>A2FCV6_TRIV3</name>
<evidence type="ECO:0000313" key="1">
    <source>
        <dbReference type="EMBL" id="EAX97242.1"/>
    </source>
</evidence>
<sequence length="159" mass="17747">MATLAKNAKKVLKETEILKDSLIHSGSSVKSLAMMMKESDNPDEIAIKAISCNNEEFHNFVLENEFKENIPRFKQSTLIELIPKMASVLESDPQGISEILMSVLLQIDIDQNAGNDKLKANADDLMSTIICMYQQLPPNAPCMRTIRMLSHIAVSLKNI</sequence>
<organism evidence="1 2">
    <name type="scientific">Trichomonas vaginalis (strain ATCC PRA-98 / G3)</name>
    <dbReference type="NCBI Taxonomy" id="412133"/>
    <lineage>
        <taxon>Eukaryota</taxon>
        <taxon>Metamonada</taxon>
        <taxon>Parabasalia</taxon>
        <taxon>Trichomonadida</taxon>
        <taxon>Trichomonadidae</taxon>
        <taxon>Trichomonas</taxon>
    </lineage>
</organism>
<dbReference type="EMBL" id="DS113723">
    <property type="protein sequence ID" value="EAX97242.1"/>
    <property type="molecule type" value="Genomic_DNA"/>
</dbReference>
<dbReference type="AlphaFoldDB" id="A2FCV6"/>
<protein>
    <submittedName>
        <fullName evidence="1">Uncharacterized protein</fullName>
    </submittedName>
</protein>
<dbReference type="SMR" id="A2FCV6"/>
<dbReference type="KEGG" id="tva:4755023"/>
<gene>
    <name evidence="1" type="ORF">TVAG_037490</name>
</gene>
<evidence type="ECO:0000313" key="2">
    <source>
        <dbReference type="Proteomes" id="UP000001542"/>
    </source>
</evidence>
<dbReference type="RefSeq" id="XP_001310172.1">
    <property type="nucleotide sequence ID" value="XM_001310171.1"/>
</dbReference>
<keyword evidence="2" id="KW-1185">Reference proteome</keyword>
<dbReference type="InParanoid" id="A2FCV6"/>
<dbReference type="Proteomes" id="UP000001542">
    <property type="component" value="Unassembled WGS sequence"/>
</dbReference>